<comment type="caution">
    <text evidence="13">The sequence shown here is derived from an EMBL/GenBank/DDBJ whole genome shotgun (WGS) entry which is preliminary data.</text>
</comment>
<keyword evidence="11" id="KW-0066">ATP synthesis</keyword>
<dbReference type="Gene3D" id="3.40.50.300">
    <property type="entry name" value="P-loop containing nucleotide triphosphate hydrolases"/>
    <property type="match status" value="1"/>
</dbReference>
<organism evidence="13 14">
    <name type="scientific">Cellulomonas soli</name>
    <dbReference type="NCBI Taxonomy" id="931535"/>
    <lineage>
        <taxon>Bacteria</taxon>
        <taxon>Bacillati</taxon>
        <taxon>Actinomycetota</taxon>
        <taxon>Actinomycetes</taxon>
        <taxon>Micrococcales</taxon>
        <taxon>Cellulomonadaceae</taxon>
        <taxon>Cellulomonas</taxon>
    </lineage>
</organism>
<keyword evidence="9" id="KW-0472">Membrane</keyword>
<dbReference type="InterPro" id="IPR020003">
    <property type="entry name" value="ATPase_a/bsu_AS"/>
</dbReference>
<dbReference type="EMBL" id="BKAL01000010">
    <property type="protein sequence ID" value="GEP69977.1"/>
    <property type="molecule type" value="Genomic_DNA"/>
</dbReference>
<dbReference type="SUPFAM" id="SSF50615">
    <property type="entry name" value="N-terminal domain of alpha and beta subunits of F1 ATP synthase"/>
    <property type="match status" value="1"/>
</dbReference>
<comment type="similarity">
    <text evidence="2">Belongs to the ATPase alpha/beta chains family.</text>
</comment>
<evidence type="ECO:0000256" key="3">
    <source>
        <dbReference type="ARBA" id="ARBA00022448"/>
    </source>
</evidence>
<name>A0A512PFK3_9CELL</name>
<dbReference type="InterPro" id="IPR027417">
    <property type="entry name" value="P-loop_NTPase"/>
</dbReference>
<keyword evidence="3" id="KW-0813">Transport</keyword>
<dbReference type="GO" id="GO:0046933">
    <property type="term" value="F:proton-transporting ATP synthase activity, rotational mechanism"/>
    <property type="evidence" value="ECO:0007669"/>
    <property type="project" value="InterPro"/>
</dbReference>
<dbReference type="InterPro" id="IPR003593">
    <property type="entry name" value="AAA+_ATPase"/>
</dbReference>
<evidence type="ECO:0000313" key="13">
    <source>
        <dbReference type="EMBL" id="GEP69977.1"/>
    </source>
</evidence>
<evidence type="ECO:0000256" key="10">
    <source>
        <dbReference type="ARBA" id="ARBA00023196"/>
    </source>
</evidence>
<evidence type="ECO:0000256" key="11">
    <source>
        <dbReference type="ARBA" id="ARBA00023310"/>
    </source>
</evidence>
<evidence type="ECO:0000256" key="5">
    <source>
        <dbReference type="ARBA" id="ARBA00022741"/>
    </source>
</evidence>
<evidence type="ECO:0000256" key="6">
    <source>
        <dbReference type="ARBA" id="ARBA00022840"/>
    </source>
</evidence>
<dbReference type="Gene3D" id="2.40.10.170">
    <property type="match status" value="1"/>
</dbReference>
<evidence type="ECO:0000256" key="1">
    <source>
        <dbReference type="ARBA" id="ARBA00004370"/>
    </source>
</evidence>
<dbReference type="GO" id="GO:0005524">
    <property type="term" value="F:ATP binding"/>
    <property type="evidence" value="ECO:0007669"/>
    <property type="project" value="UniProtKB-KW"/>
</dbReference>
<dbReference type="RefSeq" id="WP_146953775.1">
    <property type="nucleotide sequence ID" value="NZ_BAABBJ010000002.1"/>
</dbReference>
<reference evidence="13 14" key="1">
    <citation type="submission" date="2019-07" db="EMBL/GenBank/DDBJ databases">
        <title>Whole genome shotgun sequence of Cellulomonas soli NBRC 109434.</title>
        <authorList>
            <person name="Hosoyama A."/>
            <person name="Uohara A."/>
            <person name="Ohji S."/>
            <person name="Ichikawa N."/>
        </authorList>
    </citation>
    <scope>NUCLEOTIDE SEQUENCE [LARGE SCALE GENOMIC DNA]</scope>
    <source>
        <strain evidence="13 14">NBRC 109434</strain>
    </source>
</reference>
<dbReference type="InterPro" id="IPR055190">
    <property type="entry name" value="ATP-synt_VA_C"/>
</dbReference>
<evidence type="ECO:0000256" key="4">
    <source>
        <dbReference type="ARBA" id="ARBA00022475"/>
    </source>
</evidence>
<sequence>MTEQSTAVRRGTVTGVNGFILDALFANQELPEIGAALEYTGPSGTYAAEVVAHVGLDTVRANAIGETSGVRRGQEVLTTGAPMCFPVGDGLLGRRLDARGTPTDDRGPLQFSELRPIARPAPALAELSSRREIIRTGIRAIDVMCPILRGGKAGLFGGAGVGKSVLIQELMLSIGTTGGVSVFAGVGERGREGVELYRELTESGALESTVMVLGRMSEAPGVRIQAAYAGLTAAEYFRDDAGRDVLFFVDNVFRMLQAGAEVSTQLGKAPIIGGYQPTLAAEIGRFEERIASTTKAAITSIQAVFLPADDIDDPSAVATFAHLDSTVVLSRAVAASGIYPAIDPLASTSRGLDPTLVGHRHFQVATAARACLQRFSEIEEIVAIVGLEELGAADRKTVRRARMIRNYLAQRLVVSERYTGEPGVVADLAASLDVLEGICEGSYDDRDDAEFLYVAQLPPAGA</sequence>
<keyword evidence="4" id="KW-1003">Cell membrane</keyword>
<proteinExistence type="inferred from homology"/>
<dbReference type="SUPFAM" id="SSF47917">
    <property type="entry name" value="C-terminal domain of alpha and beta subunits of F1 ATP synthase"/>
    <property type="match status" value="1"/>
</dbReference>
<dbReference type="SUPFAM" id="SSF52540">
    <property type="entry name" value="P-loop containing nucleoside triphosphate hydrolases"/>
    <property type="match status" value="1"/>
</dbReference>
<dbReference type="SMART" id="SM00382">
    <property type="entry name" value="AAA"/>
    <property type="match status" value="1"/>
</dbReference>
<dbReference type="Pfam" id="PF02874">
    <property type="entry name" value="ATP-synt_ab_N"/>
    <property type="match status" value="1"/>
</dbReference>
<gene>
    <name evidence="13" type="primary">atpD1</name>
    <name evidence="13" type="ORF">CSO01_26920</name>
</gene>
<dbReference type="InterPro" id="IPR050053">
    <property type="entry name" value="ATPase_alpha/beta_chains"/>
</dbReference>
<evidence type="ECO:0000256" key="8">
    <source>
        <dbReference type="ARBA" id="ARBA00023065"/>
    </source>
</evidence>
<keyword evidence="14" id="KW-1185">Reference proteome</keyword>
<keyword evidence="10" id="KW-0139">CF(1)</keyword>
<protein>
    <submittedName>
        <fullName evidence="13">ATP synthase subunit beta 1</fullName>
    </submittedName>
</protein>
<dbReference type="Proteomes" id="UP000321798">
    <property type="component" value="Unassembled WGS sequence"/>
</dbReference>
<evidence type="ECO:0000256" key="7">
    <source>
        <dbReference type="ARBA" id="ARBA00022967"/>
    </source>
</evidence>
<dbReference type="Pfam" id="PF22919">
    <property type="entry name" value="ATP-synt_VA_C"/>
    <property type="match status" value="1"/>
</dbReference>
<feature type="domain" description="AAA+ ATPase" evidence="12">
    <location>
        <begin position="149"/>
        <end position="296"/>
    </location>
</feature>
<dbReference type="InterPro" id="IPR004100">
    <property type="entry name" value="ATPase_F1/V1/A1_a/bsu_N"/>
</dbReference>
<dbReference type="NCBIfam" id="TIGR01039">
    <property type="entry name" value="atpD"/>
    <property type="match status" value="1"/>
</dbReference>
<keyword evidence="7" id="KW-1278">Translocase</keyword>
<dbReference type="AlphaFoldDB" id="A0A512PFK3"/>
<keyword evidence="5" id="KW-0547">Nucleotide-binding</keyword>
<keyword evidence="8" id="KW-0406">Ion transport</keyword>
<evidence type="ECO:0000256" key="2">
    <source>
        <dbReference type="ARBA" id="ARBA00008936"/>
    </source>
</evidence>
<dbReference type="InterPro" id="IPR036121">
    <property type="entry name" value="ATPase_F1/V1/A1_a/bsu_N_sf"/>
</dbReference>
<comment type="subcellular location">
    <subcellularLocation>
        <location evidence="1">Membrane</location>
    </subcellularLocation>
</comment>
<dbReference type="InterPro" id="IPR024034">
    <property type="entry name" value="ATPase_F1/V1_b/a_C"/>
</dbReference>
<dbReference type="Gene3D" id="1.10.1140.10">
    <property type="entry name" value="Bovine Mitochondrial F1-atpase, Atp Synthase Beta Chain, Chain D, domain 3"/>
    <property type="match status" value="1"/>
</dbReference>
<dbReference type="GO" id="GO:0045259">
    <property type="term" value="C:proton-transporting ATP synthase complex"/>
    <property type="evidence" value="ECO:0007669"/>
    <property type="project" value="UniProtKB-KW"/>
</dbReference>
<dbReference type="InterPro" id="IPR000194">
    <property type="entry name" value="ATPase_F1/V1/A1_a/bsu_nucl-bd"/>
</dbReference>
<dbReference type="PANTHER" id="PTHR15184">
    <property type="entry name" value="ATP SYNTHASE"/>
    <property type="match status" value="1"/>
</dbReference>
<evidence type="ECO:0000313" key="14">
    <source>
        <dbReference type="Proteomes" id="UP000321798"/>
    </source>
</evidence>
<evidence type="ECO:0000256" key="9">
    <source>
        <dbReference type="ARBA" id="ARBA00023136"/>
    </source>
</evidence>
<evidence type="ECO:0000259" key="12">
    <source>
        <dbReference type="SMART" id="SM00382"/>
    </source>
</evidence>
<dbReference type="InterPro" id="IPR005722">
    <property type="entry name" value="ATP_synth_F1_bsu"/>
</dbReference>
<keyword evidence="6" id="KW-0067">ATP-binding</keyword>
<accession>A0A512PFK3</accession>
<dbReference type="PROSITE" id="PS00152">
    <property type="entry name" value="ATPASE_ALPHA_BETA"/>
    <property type="match status" value="1"/>
</dbReference>
<dbReference type="Pfam" id="PF00006">
    <property type="entry name" value="ATP-synt_ab"/>
    <property type="match status" value="1"/>
</dbReference>
<dbReference type="PANTHER" id="PTHR15184:SF71">
    <property type="entry name" value="ATP SYNTHASE SUBUNIT BETA, MITOCHONDRIAL"/>
    <property type="match status" value="1"/>
</dbReference>
<dbReference type="OrthoDB" id="9801639at2"/>